<dbReference type="SUPFAM" id="SSF56112">
    <property type="entry name" value="Protein kinase-like (PK-like)"/>
    <property type="match status" value="1"/>
</dbReference>
<dbReference type="PANTHER" id="PTHR24115:SF162">
    <property type="entry name" value="KINESIN-LIKE PROTEIN KIN-14E"/>
    <property type="match status" value="1"/>
</dbReference>
<protein>
    <recommendedName>
        <fullName evidence="3">Kinesin motor domain-containing protein</fullName>
    </recommendedName>
</protein>
<evidence type="ECO:0000256" key="1">
    <source>
        <dbReference type="ARBA" id="ARBA00023175"/>
    </source>
</evidence>
<dbReference type="AlphaFoldDB" id="A0ABD1YLW0"/>
<evidence type="ECO:0000313" key="5">
    <source>
        <dbReference type="Proteomes" id="UP001605036"/>
    </source>
</evidence>
<keyword evidence="1" id="KW-0505">Motor protein</keyword>
<comment type="caution">
    <text evidence="4">The sequence shown here is derived from an EMBL/GenBank/DDBJ whole genome shotgun (WGS) entry which is preliminary data.</text>
</comment>
<dbReference type="InterPro" id="IPR027640">
    <property type="entry name" value="Kinesin-like_fam"/>
</dbReference>
<dbReference type="Pfam" id="PF00069">
    <property type="entry name" value="Pkinase"/>
    <property type="match status" value="1"/>
</dbReference>
<dbReference type="PRINTS" id="PR00380">
    <property type="entry name" value="KINESINHEAVY"/>
</dbReference>
<sequence length="329" mass="36451">MELSDVEEEHDARCTRNIFEELKKRVIIKQFVTDSPNLFGYSDDPFQDQGYVKGVSCITGSFPKDDTVRKMLNQSSGRSWKRLHSAICKNTLFVSKDENASLKIIDFGLADFIKPDARLSEIAVLQFDEEPWPSISAEAKDFLKHLLHKDPRKRSTAAQALAHPWIENISGGGKQQVASTSVSVSTSLHLVASRTGALTPRGTDLSLAGEEPSISNLSLESELVGSERIRTSGSVDQQLKEAQGINKFLVALGGVISAVNQAHIPYRNHKLTMLLSDYLRGNAKKPTVMNISPVYLCSSSSLDHQPYWVKIKVNQRIGRSMLQKGLIKT</sequence>
<gene>
    <name evidence="4" type="ORF">R1flu_015355</name>
</gene>
<dbReference type="InterPro" id="IPR001752">
    <property type="entry name" value="Kinesin_motor_dom"/>
</dbReference>
<dbReference type="Gene3D" id="1.20.58.980">
    <property type="match status" value="1"/>
</dbReference>
<dbReference type="InterPro" id="IPR011009">
    <property type="entry name" value="Kinase-like_dom_sf"/>
</dbReference>
<dbReference type="PANTHER" id="PTHR24115">
    <property type="entry name" value="KINESIN-RELATED"/>
    <property type="match status" value="1"/>
</dbReference>
<dbReference type="Proteomes" id="UP001605036">
    <property type="component" value="Unassembled WGS sequence"/>
</dbReference>
<dbReference type="Pfam" id="PF00225">
    <property type="entry name" value="Kinesin"/>
    <property type="match status" value="1"/>
</dbReference>
<dbReference type="Gene3D" id="1.10.510.10">
    <property type="entry name" value="Transferase(Phosphotransferase) domain 1"/>
    <property type="match status" value="1"/>
</dbReference>
<dbReference type="PROSITE" id="PS50067">
    <property type="entry name" value="KINESIN_MOTOR_2"/>
    <property type="match status" value="1"/>
</dbReference>
<comment type="similarity">
    <text evidence="2">Belongs to the TRAFAC class myosin-kinesin ATPase superfamily. Kinesin family.</text>
</comment>
<accession>A0ABD1YLW0</accession>
<dbReference type="InterPro" id="IPR027417">
    <property type="entry name" value="P-loop_NTPase"/>
</dbReference>
<evidence type="ECO:0000259" key="3">
    <source>
        <dbReference type="PROSITE" id="PS50067"/>
    </source>
</evidence>
<dbReference type="SUPFAM" id="SSF52540">
    <property type="entry name" value="P-loop containing nucleoside triphosphate hydrolases"/>
    <property type="match status" value="1"/>
</dbReference>
<evidence type="ECO:0000256" key="2">
    <source>
        <dbReference type="PROSITE-ProRule" id="PRU00283"/>
    </source>
</evidence>
<keyword evidence="5" id="KW-1185">Reference proteome</keyword>
<dbReference type="EMBL" id="JBHFFA010000004">
    <property type="protein sequence ID" value="KAL2630669.1"/>
    <property type="molecule type" value="Genomic_DNA"/>
</dbReference>
<reference evidence="4 5" key="1">
    <citation type="submission" date="2024-09" db="EMBL/GenBank/DDBJ databases">
        <title>Chromosome-scale assembly of Riccia fluitans.</title>
        <authorList>
            <person name="Paukszto L."/>
            <person name="Sawicki J."/>
            <person name="Karawczyk K."/>
            <person name="Piernik-Szablinska J."/>
            <person name="Szczecinska M."/>
            <person name="Mazdziarz M."/>
        </authorList>
    </citation>
    <scope>NUCLEOTIDE SEQUENCE [LARGE SCALE GENOMIC DNA]</scope>
    <source>
        <strain evidence="4">Rf_01</strain>
        <tissue evidence="4">Aerial parts of the thallus</tissue>
    </source>
</reference>
<dbReference type="SMART" id="SM00129">
    <property type="entry name" value="KISc"/>
    <property type="match status" value="1"/>
</dbReference>
<name>A0ABD1YLW0_9MARC</name>
<proteinExistence type="inferred from homology"/>
<comment type="caution">
    <text evidence="2">Lacks conserved residue(s) required for the propagation of feature annotation.</text>
</comment>
<dbReference type="InterPro" id="IPR000719">
    <property type="entry name" value="Prot_kinase_dom"/>
</dbReference>
<evidence type="ECO:0000313" key="4">
    <source>
        <dbReference type="EMBL" id="KAL2630669.1"/>
    </source>
</evidence>
<feature type="domain" description="Kinesin motor" evidence="3">
    <location>
        <begin position="223"/>
        <end position="314"/>
    </location>
</feature>
<organism evidence="4 5">
    <name type="scientific">Riccia fluitans</name>
    <dbReference type="NCBI Taxonomy" id="41844"/>
    <lineage>
        <taxon>Eukaryota</taxon>
        <taxon>Viridiplantae</taxon>
        <taxon>Streptophyta</taxon>
        <taxon>Embryophyta</taxon>
        <taxon>Marchantiophyta</taxon>
        <taxon>Marchantiopsida</taxon>
        <taxon>Marchantiidae</taxon>
        <taxon>Marchantiales</taxon>
        <taxon>Ricciaceae</taxon>
        <taxon>Riccia</taxon>
    </lineage>
</organism>